<evidence type="ECO:0000256" key="4">
    <source>
        <dbReference type="SAM" id="MobiDB-lite"/>
    </source>
</evidence>
<keyword evidence="5" id="KW-0812">Transmembrane</keyword>
<dbReference type="InterPro" id="IPR041033">
    <property type="entry name" value="SpaA_PFL_dom_1"/>
</dbReference>
<keyword evidence="5" id="KW-1133">Transmembrane helix</keyword>
<evidence type="ECO:0000256" key="1">
    <source>
        <dbReference type="ARBA" id="ARBA00007257"/>
    </source>
</evidence>
<reference evidence="8 9" key="1">
    <citation type="journal article" date="2022" name="Genome Biol. Evol.">
        <title>Host diet, physiology and behaviors set the stage for Lachnospiraceae cladogenesis.</title>
        <authorList>
            <person name="Vera-Ponce De Leon A."/>
            <person name="Schneider M."/>
            <person name="Jahnes B.C."/>
            <person name="Sadowski V."/>
            <person name="Camuy-Velez L.A."/>
            <person name="Duan J."/>
            <person name="Sabree Z.L."/>
        </authorList>
    </citation>
    <scope>NUCLEOTIDE SEQUENCE [LARGE SCALE GENOMIC DNA]</scope>
    <source>
        <strain evidence="8 9">PAL227</strain>
    </source>
</reference>
<feature type="transmembrane region" description="Helical" evidence="5">
    <location>
        <begin position="841"/>
        <end position="861"/>
    </location>
</feature>
<dbReference type="RefSeq" id="WP_262069310.1">
    <property type="nucleotide sequence ID" value="NZ_JAMXOC010000013.1"/>
</dbReference>
<protein>
    <submittedName>
        <fullName evidence="8">SpaA isopeptide-forming pilin-related protein</fullName>
    </submittedName>
</protein>
<evidence type="ECO:0000313" key="8">
    <source>
        <dbReference type="EMBL" id="MCP1110430.1"/>
    </source>
</evidence>
<feature type="compositionally biased region" description="Basic and acidic residues" evidence="4">
    <location>
        <begin position="803"/>
        <end position="814"/>
    </location>
</feature>
<dbReference type="Pfam" id="PF17802">
    <property type="entry name" value="SpaA"/>
    <property type="match status" value="2"/>
</dbReference>
<feature type="domain" description="SpaA-like prealbumin fold" evidence="7">
    <location>
        <begin position="588"/>
        <end position="671"/>
    </location>
</feature>
<keyword evidence="9" id="KW-1185">Reference proteome</keyword>
<feature type="chain" id="PRO_5045877973" evidence="6">
    <location>
        <begin position="25"/>
        <end position="866"/>
    </location>
</feature>
<dbReference type="EMBL" id="JAMZFV010000013">
    <property type="protein sequence ID" value="MCP1110430.1"/>
    <property type="molecule type" value="Genomic_DNA"/>
</dbReference>
<dbReference type="PANTHER" id="PTHR36108:SF13">
    <property type="entry name" value="COLOSSIN-B-RELATED"/>
    <property type="match status" value="1"/>
</dbReference>
<proteinExistence type="inferred from homology"/>
<keyword evidence="5" id="KW-0472">Membrane</keyword>
<evidence type="ECO:0000256" key="2">
    <source>
        <dbReference type="ARBA" id="ARBA00022525"/>
    </source>
</evidence>
<feature type="signal peptide" evidence="6">
    <location>
        <begin position="1"/>
        <end position="24"/>
    </location>
</feature>
<evidence type="ECO:0000259" key="7">
    <source>
        <dbReference type="Pfam" id="PF17802"/>
    </source>
</evidence>
<dbReference type="PANTHER" id="PTHR36108">
    <property type="entry name" value="COLOSSIN-B-RELATED"/>
    <property type="match status" value="1"/>
</dbReference>
<evidence type="ECO:0000256" key="3">
    <source>
        <dbReference type="ARBA" id="ARBA00022729"/>
    </source>
</evidence>
<keyword evidence="3 6" id="KW-0732">Signal</keyword>
<feature type="region of interest" description="Disordered" evidence="4">
    <location>
        <begin position="799"/>
        <end position="837"/>
    </location>
</feature>
<comment type="similarity">
    <text evidence="1">Belongs to the serine-aspartate repeat-containing protein (SDr) family.</text>
</comment>
<organism evidence="8 9">
    <name type="scientific">Ohessyouella blattaphilus</name>
    <dbReference type="NCBI Taxonomy" id="2949333"/>
    <lineage>
        <taxon>Bacteria</taxon>
        <taxon>Bacillati</taxon>
        <taxon>Bacillota</taxon>
        <taxon>Clostridia</taxon>
        <taxon>Lachnospirales</taxon>
        <taxon>Lachnospiraceae</taxon>
        <taxon>Ohessyouella</taxon>
    </lineage>
</organism>
<evidence type="ECO:0000256" key="5">
    <source>
        <dbReference type="SAM" id="Phobius"/>
    </source>
</evidence>
<accession>A0ABT1EIA0</accession>
<name>A0ABT1EIA0_9FIRM</name>
<dbReference type="Proteomes" id="UP001523565">
    <property type="component" value="Unassembled WGS sequence"/>
</dbReference>
<evidence type="ECO:0000313" key="9">
    <source>
        <dbReference type="Proteomes" id="UP001523565"/>
    </source>
</evidence>
<evidence type="ECO:0000256" key="6">
    <source>
        <dbReference type="SAM" id="SignalP"/>
    </source>
</evidence>
<feature type="domain" description="SpaA-like prealbumin fold" evidence="7">
    <location>
        <begin position="681"/>
        <end position="784"/>
    </location>
</feature>
<keyword evidence="2" id="KW-0964">Secreted</keyword>
<gene>
    <name evidence="8" type="ORF">NK118_09225</name>
</gene>
<comment type="caution">
    <text evidence="8">The sequence shown here is derived from an EMBL/GenBank/DDBJ whole genome shotgun (WGS) entry which is preliminary data.</text>
</comment>
<dbReference type="Gene3D" id="2.60.40.10">
    <property type="entry name" value="Immunoglobulins"/>
    <property type="match status" value="2"/>
</dbReference>
<dbReference type="InterPro" id="IPR013783">
    <property type="entry name" value="Ig-like_fold"/>
</dbReference>
<sequence length="866" mass="97328">MSRGKRVISIILCLALLVCNMAYVNVNVQAEEIYENQDGEAEQEGVGEKQIEIEDEDIEDTEHELAEVIPENPEPVNPDLQVFNNLLRSGGSDCSKYFKIDDLMIKIDDFQVYYFDGQGASVSEKVYTSYGTQRITFTISWSAKDSDQDTFKADDYLMFEICKVSGDLATILKDATKSKILYDKNDKTLALGTGEFVIEKVEDGVYRLLYKVIFNDNIVGKQNISGTMDGGATIAGTGDGEKVKVNRGEESLAEITKKTNDSGTKPVGPGYQQPIPEVNKYVKNVNDTKDTITWAVDLTEFAEQQFIDYKAENTPNYSHFIFEDILDSHQTFSLEDYYNGGAYALVNVPLYVYDSEGLDDGEYISFGKEFFNLGTMSETIMKYVDSAENSNAETYVKETAKTWTIIKEQDGQGNPRERMIVNFGGPGNGGLKYSDLKDYTLYLDKMKKSRDYAEAVLKANADKGDSYLLEEEHGFGAAKATWKKWYRLISDTYEYYLGDPYVYAVNLEIITKVLTKQLETATASSVKNSYRLSGEYTAKEDEATQANFWSGTINAEVVFGDVVVYKADSLYQNSASELESYEVLGTQAGVEFQVFKENEIIPLRFDYLNGKYAYNENGNLQEVESDEEGRLILGDLLAGDYYLKEVSNPDGYYQYQNQRFSFSVNKSQVNYELVENVRRGIRLLKIDEENPETTLTGAEFKLFKYTEEDFADAEEVVGFSKETISGIDYLVHKEGAAEPLITDEDGKLEILGLSAGKYYLQEVVAPVGYVLSDEKYLFELDEELDTNKEHLEEGILNIGKIGNKKEEPDPKTDIPDPLDPADPQEGKSISQSPRTGDYEPVVGYGLLVVMAAAIIATVTGYKRKRR</sequence>